<feature type="compositionally biased region" description="Basic residues" evidence="1">
    <location>
        <begin position="23"/>
        <end position="35"/>
    </location>
</feature>
<keyword evidence="3" id="KW-1185">Reference proteome</keyword>
<comment type="caution">
    <text evidence="2">The sequence shown here is derived from an EMBL/GenBank/DDBJ whole genome shotgun (WGS) entry which is preliminary data.</text>
</comment>
<feature type="compositionally biased region" description="Basic and acidic residues" evidence="1">
    <location>
        <begin position="135"/>
        <end position="144"/>
    </location>
</feature>
<feature type="compositionally biased region" description="Polar residues" evidence="1">
    <location>
        <begin position="114"/>
        <end position="133"/>
    </location>
</feature>
<proteinExistence type="predicted"/>
<reference evidence="2 3" key="1">
    <citation type="submission" date="2016-02" db="EMBL/GenBank/DDBJ databases">
        <title>Genome analysis of coral dinoflagellate symbionts highlights evolutionary adaptations to a symbiotic lifestyle.</title>
        <authorList>
            <person name="Aranda M."/>
            <person name="Li Y."/>
            <person name="Liew Y.J."/>
            <person name="Baumgarten S."/>
            <person name="Simakov O."/>
            <person name="Wilson M."/>
            <person name="Piel J."/>
            <person name="Ashoor H."/>
            <person name="Bougouffa S."/>
            <person name="Bajic V.B."/>
            <person name="Ryu T."/>
            <person name="Ravasi T."/>
            <person name="Bayer T."/>
            <person name="Micklem G."/>
            <person name="Kim H."/>
            <person name="Bhak J."/>
            <person name="Lajeunesse T.C."/>
            <person name="Voolstra C.R."/>
        </authorList>
    </citation>
    <scope>NUCLEOTIDE SEQUENCE [LARGE SCALE GENOMIC DNA]</scope>
    <source>
        <strain evidence="2 3">CCMP2467</strain>
    </source>
</reference>
<accession>A0A1Q9D7A0</accession>
<feature type="region of interest" description="Disordered" evidence="1">
    <location>
        <begin position="114"/>
        <end position="144"/>
    </location>
</feature>
<feature type="compositionally biased region" description="Basic and acidic residues" evidence="1">
    <location>
        <begin position="39"/>
        <end position="57"/>
    </location>
</feature>
<organism evidence="2 3">
    <name type="scientific">Symbiodinium microadriaticum</name>
    <name type="common">Dinoflagellate</name>
    <name type="synonym">Zooxanthella microadriatica</name>
    <dbReference type="NCBI Taxonomy" id="2951"/>
    <lineage>
        <taxon>Eukaryota</taxon>
        <taxon>Sar</taxon>
        <taxon>Alveolata</taxon>
        <taxon>Dinophyceae</taxon>
        <taxon>Suessiales</taxon>
        <taxon>Symbiodiniaceae</taxon>
        <taxon>Symbiodinium</taxon>
    </lineage>
</organism>
<dbReference type="Proteomes" id="UP000186817">
    <property type="component" value="Unassembled WGS sequence"/>
</dbReference>
<evidence type="ECO:0000256" key="1">
    <source>
        <dbReference type="SAM" id="MobiDB-lite"/>
    </source>
</evidence>
<evidence type="ECO:0000313" key="3">
    <source>
        <dbReference type="Proteomes" id="UP000186817"/>
    </source>
</evidence>
<gene>
    <name evidence="2" type="ORF">AK812_SmicGene27306</name>
</gene>
<dbReference type="OrthoDB" id="10647509at2759"/>
<protein>
    <submittedName>
        <fullName evidence="2">Uncharacterized protein</fullName>
    </submittedName>
</protein>
<name>A0A1Q9D7A0_SYMMI</name>
<evidence type="ECO:0000313" key="2">
    <source>
        <dbReference type="EMBL" id="OLP91030.1"/>
    </source>
</evidence>
<dbReference type="EMBL" id="LSRX01000682">
    <property type="protein sequence ID" value="OLP91030.1"/>
    <property type="molecule type" value="Genomic_DNA"/>
</dbReference>
<dbReference type="AlphaFoldDB" id="A0A1Q9D7A0"/>
<feature type="region of interest" description="Disordered" evidence="1">
    <location>
        <begin position="1"/>
        <end position="57"/>
    </location>
</feature>
<sequence>MSCSRGSAESDELGRGTDGALVQHHKQRNRGRLFPRARTPSDSDCERPAHAKQASKIDVEGAEITDAVEFKRHETAKAVAQHVEEPLGRARRTRNLLTASEDDLLVMLQVPAPSTGTDAATADTPNLPANPSATKEVKMPEPSH</sequence>